<dbReference type="RefSeq" id="WP_348758329.1">
    <property type="nucleotide sequence ID" value="NZ_OZ026884.1"/>
</dbReference>
<name>A0ABP1CCF7_9GAMM</name>
<feature type="transmembrane region" description="Helical" evidence="1">
    <location>
        <begin position="285"/>
        <end position="305"/>
    </location>
</feature>
<evidence type="ECO:0000256" key="1">
    <source>
        <dbReference type="SAM" id="Phobius"/>
    </source>
</evidence>
<evidence type="ECO:0008006" key="4">
    <source>
        <dbReference type="Google" id="ProtNLM"/>
    </source>
</evidence>
<evidence type="ECO:0000313" key="3">
    <source>
        <dbReference type="Proteomes" id="UP001497493"/>
    </source>
</evidence>
<keyword evidence="1" id="KW-0472">Membrane</keyword>
<sequence length="312" mass="32112">MWDGGNIGYGNAEVGDCVTNSCANLPPPNHARVGGANPMSGSVEDDRNMGWNHTSKWYTFQITQAGGYTISLDRVSTNTNNQPAFSVWTSGSVPYRNEGPSHKFNQVIAPISVSPDQLNGNGGHSDNFNDYMLVDDRGNNAGAPITGFVGYANSGPGYINAGGNTVLGALSFGSSVEGPLQSGTPGTPTALYTSIVTKGDYINPHAGVITAPYAGQGSSVNTSDPRLPNGSGGGHVDLALWLPQGWYVITGGGSCADFTCSPSGGAVTSDYILKILPNPNVSPPLPIPAAVWLFGSALVGVGLVGRRRAAAP</sequence>
<dbReference type="Proteomes" id="UP001497493">
    <property type="component" value="Chromosome"/>
</dbReference>
<accession>A0ABP1CCF7</accession>
<reference evidence="2 3" key="1">
    <citation type="submission" date="2024-04" db="EMBL/GenBank/DDBJ databases">
        <authorList>
            <person name="Cremers G."/>
        </authorList>
    </citation>
    <scope>NUCLEOTIDE SEQUENCE [LARGE SCALE GENOMIC DNA]</scope>
    <source>
        <strain evidence="2">MeCH1-AG</strain>
    </source>
</reference>
<keyword evidence="3" id="KW-1185">Reference proteome</keyword>
<gene>
    <name evidence="2" type="ORF">MECH1_V1_3075</name>
</gene>
<proteinExistence type="predicted"/>
<keyword evidence="1" id="KW-1133">Transmembrane helix</keyword>
<organism evidence="2 3">
    <name type="scientific">Candidatus Methylocalor cossyra</name>
    <dbReference type="NCBI Taxonomy" id="3108543"/>
    <lineage>
        <taxon>Bacteria</taxon>
        <taxon>Pseudomonadati</taxon>
        <taxon>Pseudomonadota</taxon>
        <taxon>Gammaproteobacteria</taxon>
        <taxon>Methylococcales</taxon>
        <taxon>Methylococcaceae</taxon>
        <taxon>Candidatus Methylocalor</taxon>
    </lineage>
</organism>
<protein>
    <recommendedName>
        <fullName evidence="4">VPLPA-CTERM sorting domain-containing protein</fullName>
    </recommendedName>
</protein>
<evidence type="ECO:0000313" key="2">
    <source>
        <dbReference type="EMBL" id="CAL1241851.1"/>
    </source>
</evidence>
<dbReference type="EMBL" id="OZ026884">
    <property type="protein sequence ID" value="CAL1241851.1"/>
    <property type="molecule type" value="Genomic_DNA"/>
</dbReference>
<keyword evidence="1" id="KW-0812">Transmembrane</keyword>